<dbReference type="EMBL" id="JNHM01000164">
    <property type="protein sequence ID" value="KDS44303.1"/>
    <property type="molecule type" value="Genomic_DNA"/>
</dbReference>
<protein>
    <submittedName>
        <fullName evidence="3">Relaxase/mobilization nuclease domain protein</fullName>
    </submittedName>
</protein>
<proteinExistence type="predicted"/>
<name>A0A069SAS7_PHOVU</name>
<dbReference type="RefSeq" id="WP_008668164.1">
    <property type="nucleotide sequence ID" value="NZ_JNHM01000164.1"/>
</dbReference>
<dbReference type="Pfam" id="PF03432">
    <property type="entry name" value="Relaxase"/>
    <property type="match status" value="1"/>
</dbReference>
<evidence type="ECO:0000259" key="2">
    <source>
        <dbReference type="Pfam" id="PF03432"/>
    </source>
</evidence>
<evidence type="ECO:0000313" key="4">
    <source>
        <dbReference type="Proteomes" id="UP000027661"/>
    </source>
</evidence>
<evidence type="ECO:0000313" key="3">
    <source>
        <dbReference type="EMBL" id="KDS44303.1"/>
    </source>
</evidence>
<gene>
    <name evidence="3" type="ORF">M099_4247</name>
</gene>
<comment type="caution">
    <text evidence="3">The sequence shown here is derived from an EMBL/GenBank/DDBJ whole genome shotgun (WGS) entry which is preliminary data.</text>
</comment>
<dbReference type="PATRIC" id="fig|1339352.3.peg.3977"/>
<organism evidence="3 4">
    <name type="scientific">Phocaeicola vulgatus str. 3975 RP4</name>
    <dbReference type="NCBI Taxonomy" id="1339352"/>
    <lineage>
        <taxon>Bacteria</taxon>
        <taxon>Pseudomonadati</taxon>
        <taxon>Bacteroidota</taxon>
        <taxon>Bacteroidia</taxon>
        <taxon>Bacteroidales</taxon>
        <taxon>Bacteroidaceae</taxon>
        <taxon>Phocaeicola</taxon>
    </lineage>
</organism>
<dbReference type="Proteomes" id="UP000027661">
    <property type="component" value="Unassembled WGS sequence"/>
</dbReference>
<accession>A0A069SAS7</accession>
<reference evidence="3 4" key="1">
    <citation type="submission" date="2014-04" db="EMBL/GenBank/DDBJ databases">
        <authorList>
            <person name="Sears C."/>
            <person name="Carroll K."/>
            <person name="Sack B.R."/>
            <person name="Qadri F."/>
            <person name="Myers L.L."/>
            <person name="Chung G.-T."/>
            <person name="Escheverria P."/>
            <person name="Fraser C.M."/>
            <person name="Sadzewicz L."/>
            <person name="Shefchek K.A."/>
            <person name="Tallon L."/>
            <person name="Das S.P."/>
            <person name="Daugherty S."/>
            <person name="Mongodin E.F."/>
        </authorList>
    </citation>
    <scope>NUCLEOTIDE SEQUENCE [LARGE SCALE GENOMIC DNA]</scope>
    <source>
        <strain evidence="3 4">3975 RP4</strain>
    </source>
</reference>
<sequence>MIAEIQPSFASHTALSRKVEYHLGKIDEGNARVLYTSTGSDLFSFPGDMRLVSQLNDRVKLPYSEITLSLYPGENLTDEQWLALSQEYLREMGYEHACYAVILNSDKAHSHVHILTTTIDEDGKHISSSNNYARSEKISRALEESYGLRPLDPAYGRRTSLGENQYRQYYLNEALMKALRSYSYKEQIREWLQSSEAVAKLGKPLQALRLTNTEWQQLLGEEAYQTLFDRLDKDGFFKTLYKDELLAKLDCLYDASDSTSVFRSKLEAEGLYMRLITQKDKSYYVYGIKDAGFYLKDTSLPPRYRFGELSFDRSNMSLDEQKHYLYDHVFLALNKAASYEEFKAALEADGIRLQEHRNAKGIYGLSYYVDGLEDPHIFKASDISRKLTYKAIHEHFHGQSKTDFEKSGRVGEFQERVAREEAYIEGRSSYIPIPDLVGDGKRTKDEDELDIPRKRKKKPTKNIDFTI</sequence>
<dbReference type="InterPro" id="IPR005094">
    <property type="entry name" value="Endonuclease_MobA/VirD2"/>
</dbReference>
<feature type="domain" description="MobA/VirD2-like nuclease" evidence="2">
    <location>
        <begin position="30"/>
        <end position="148"/>
    </location>
</feature>
<evidence type="ECO:0000256" key="1">
    <source>
        <dbReference type="SAM" id="MobiDB-lite"/>
    </source>
</evidence>
<feature type="region of interest" description="Disordered" evidence="1">
    <location>
        <begin position="435"/>
        <end position="467"/>
    </location>
</feature>
<dbReference type="AlphaFoldDB" id="A0A069SAS7"/>